<dbReference type="AlphaFoldDB" id="A0A179DRF3"/>
<dbReference type="STRING" id="1826909.A5893_17105"/>
<reference evidence="1 2" key="1">
    <citation type="submission" date="2016-04" db="EMBL/GenBank/DDBJ databases">
        <authorList>
            <person name="Evans L.H."/>
            <person name="Alamgir A."/>
            <person name="Owens N."/>
            <person name="Weber N.D."/>
            <person name="Virtaneva K."/>
            <person name="Barbian K."/>
            <person name="Babar A."/>
            <person name="Rosenke K."/>
        </authorList>
    </citation>
    <scope>NUCLEOTIDE SEQUENCE [LARGE SCALE GENOMIC DNA]</scope>
    <source>
        <strain evidence="1 2">CCM 8644</strain>
    </source>
</reference>
<gene>
    <name evidence="1" type="ORF">A5893_17105</name>
</gene>
<dbReference type="RefSeq" id="WP_068820522.1">
    <property type="nucleotide sequence ID" value="NZ_LWHJ01000002.1"/>
</dbReference>
<organism evidence="1 2">
    <name type="scientific">Pedobacter psychrophilus</name>
    <dbReference type="NCBI Taxonomy" id="1826909"/>
    <lineage>
        <taxon>Bacteria</taxon>
        <taxon>Pseudomonadati</taxon>
        <taxon>Bacteroidota</taxon>
        <taxon>Sphingobacteriia</taxon>
        <taxon>Sphingobacteriales</taxon>
        <taxon>Sphingobacteriaceae</taxon>
        <taxon>Pedobacter</taxon>
    </lineage>
</organism>
<evidence type="ECO:0000313" key="1">
    <source>
        <dbReference type="EMBL" id="OAQ43534.1"/>
    </source>
</evidence>
<accession>A0A179DRF3</accession>
<reference evidence="1 2" key="2">
    <citation type="submission" date="2016-06" db="EMBL/GenBank/DDBJ databases">
        <title>Pedobacter psychrophilus sp. nov., isolated from Antarctic fragmentary rock.</title>
        <authorList>
            <person name="Svec P."/>
        </authorList>
    </citation>
    <scope>NUCLEOTIDE SEQUENCE [LARGE SCALE GENOMIC DNA]</scope>
    <source>
        <strain evidence="1 2">CCM 8644</strain>
    </source>
</reference>
<comment type="caution">
    <text evidence="1">The sequence shown here is derived from an EMBL/GenBank/DDBJ whole genome shotgun (WGS) entry which is preliminary data.</text>
</comment>
<evidence type="ECO:0000313" key="2">
    <source>
        <dbReference type="Proteomes" id="UP000078459"/>
    </source>
</evidence>
<dbReference type="EMBL" id="LWHJ01000002">
    <property type="protein sequence ID" value="OAQ43534.1"/>
    <property type="molecule type" value="Genomic_DNA"/>
</dbReference>
<proteinExistence type="predicted"/>
<name>A0A179DRF3_9SPHI</name>
<keyword evidence="2" id="KW-1185">Reference proteome</keyword>
<dbReference type="Proteomes" id="UP000078459">
    <property type="component" value="Unassembled WGS sequence"/>
</dbReference>
<dbReference type="OrthoDB" id="1100868at2"/>
<sequence>MKATSLTILIFLSINVFGQKSFPTQNSTHIFWQPEVRLTIDEYQGKPIPEIDKLMDKYGFSASASVGIWSVIDIPKKKSQRNKLFEKVYFAPAFEKTTSYYTSKDTLQIEMQNYYFDICEIWARWARKELKSYQDSTKSIGIISIFYMTVKNEMNENRIAMFKEYFKQVFIEKKDGAFIKWRSIMEKNLNETKLWATTPEDCYRLMTQLPIDDNYIMAPNVVGPLTNK</sequence>
<protein>
    <submittedName>
        <fullName evidence="1">Uncharacterized protein</fullName>
    </submittedName>
</protein>